<dbReference type="AlphaFoldDB" id="A0A6C0FBV7"/>
<name>A0A6C0FBV7_9ZZZZ</name>
<proteinExistence type="predicted"/>
<sequence length="115" mass="13593">MQTTLNFRVQDIYVPVRQLCSRNKVSPDIARYIMMFVKDDYMLSINTSKIVEKIRKRIRTFHVGDLIYKNMDLHSIKQIVEKYHNGSLMFSHYCCGGKGIMYKSNYNNDQLVFAI</sequence>
<evidence type="ECO:0000313" key="1">
    <source>
        <dbReference type="EMBL" id="QHT38514.1"/>
    </source>
</evidence>
<protein>
    <submittedName>
        <fullName evidence="1">Uncharacterized protein</fullName>
    </submittedName>
</protein>
<accession>A0A6C0FBV7</accession>
<dbReference type="EMBL" id="MN738832">
    <property type="protein sequence ID" value="QHT38514.1"/>
    <property type="molecule type" value="Genomic_DNA"/>
</dbReference>
<reference evidence="1" key="1">
    <citation type="journal article" date="2020" name="Nature">
        <title>Giant virus diversity and host interactions through global metagenomics.</title>
        <authorList>
            <person name="Schulz F."/>
            <person name="Roux S."/>
            <person name="Paez-Espino D."/>
            <person name="Jungbluth S."/>
            <person name="Walsh D.A."/>
            <person name="Denef V.J."/>
            <person name="McMahon K.D."/>
            <person name="Konstantinidis K.T."/>
            <person name="Eloe-Fadrosh E.A."/>
            <person name="Kyrpides N.C."/>
            <person name="Woyke T."/>
        </authorList>
    </citation>
    <scope>NUCLEOTIDE SEQUENCE</scope>
    <source>
        <strain evidence="1">GVMAG-S-ERX556106-38</strain>
    </source>
</reference>
<organism evidence="1">
    <name type="scientific">viral metagenome</name>
    <dbReference type="NCBI Taxonomy" id="1070528"/>
    <lineage>
        <taxon>unclassified sequences</taxon>
        <taxon>metagenomes</taxon>
        <taxon>organismal metagenomes</taxon>
    </lineage>
</organism>